<dbReference type="Pfam" id="PF03195">
    <property type="entry name" value="LOB"/>
    <property type="match status" value="1"/>
</dbReference>
<accession>I3T344</accession>
<dbReference type="PANTHER" id="PTHR31304:SF25">
    <property type="entry name" value="LOB DOMAIN PROTEIN"/>
    <property type="match status" value="1"/>
</dbReference>
<feature type="region of interest" description="Disordered" evidence="2">
    <location>
        <begin position="152"/>
        <end position="191"/>
    </location>
</feature>
<proteinExistence type="evidence at transcript level"/>
<evidence type="ECO:0000313" key="4">
    <source>
        <dbReference type="EMBL" id="AFK46936.1"/>
    </source>
</evidence>
<name>I3T344_LOTJA</name>
<dbReference type="GO" id="GO:0010468">
    <property type="term" value="P:regulation of gene expression"/>
    <property type="evidence" value="ECO:0007669"/>
    <property type="project" value="TreeGrafter"/>
</dbReference>
<dbReference type="OrthoDB" id="1922547at2759"/>
<dbReference type="InterPro" id="IPR004883">
    <property type="entry name" value="LOB"/>
</dbReference>
<dbReference type="RefSeq" id="XP_057422564.1">
    <property type="nucleotide sequence ID" value="XM_057566581.1"/>
</dbReference>
<feature type="domain" description="LOB" evidence="3">
    <location>
        <begin position="1"/>
        <end position="108"/>
    </location>
</feature>
<evidence type="ECO:0000256" key="1">
    <source>
        <dbReference type="ARBA" id="ARBA00005474"/>
    </source>
</evidence>
<dbReference type="PANTHER" id="PTHR31304">
    <property type="entry name" value="LOB DOMAIN-CONTAINING PROTEIN 38"/>
    <property type="match status" value="1"/>
</dbReference>
<reference evidence="4" key="1">
    <citation type="submission" date="2012-05" db="EMBL/GenBank/DDBJ databases">
        <authorList>
            <person name="Krishnakumar V."/>
            <person name="Cheung F."/>
            <person name="Xiao Y."/>
            <person name="Chan A."/>
            <person name="Moskal W.A."/>
            <person name="Town C.D."/>
        </authorList>
    </citation>
    <scope>NUCLEOTIDE SEQUENCE</scope>
</reference>
<evidence type="ECO:0000256" key="2">
    <source>
        <dbReference type="SAM" id="MobiDB-lite"/>
    </source>
</evidence>
<dbReference type="KEGG" id="lja:130716608"/>
<dbReference type="EMBL" id="BT147142">
    <property type="protein sequence ID" value="AFK46936.1"/>
    <property type="molecule type" value="mRNA"/>
</dbReference>
<evidence type="ECO:0000259" key="3">
    <source>
        <dbReference type="PROSITE" id="PS50891"/>
    </source>
</evidence>
<protein>
    <recommendedName>
        <fullName evidence="3">LOB domain-containing protein</fullName>
    </recommendedName>
</protein>
<feature type="compositionally biased region" description="Basic and acidic residues" evidence="2">
    <location>
        <begin position="182"/>
        <end position="191"/>
    </location>
</feature>
<comment type="similarity">
    <text evidence="1">Belongs to the LOB domain-containing protein family.</text>
</comment>
<sequence>MSCNGCRVLRKGCSGDDCMLRHCLRWIESPQAQANATVFVAKFFGRATLMSFLSSVPTNQRSALFESLLYEAVGRALNPVSGAVGLLWSGNWQLCQSGVEKVLQGGGALTPLPQFSGVDHESSEGFESFIAGSSPSRKLKINHEAESSGLVVGGGGGRCHQAKKQRVRTPSEESEGSTLGNRGEDCGSDSERKLLPLFF</sequence>
<dbReference type="GeneID" id="130716608"/>
<dbReference type="PROSITE" id="PS50891">
    <property type="entry name" value="LOB"/>
    <property type="match status" value="1"/>
</dbReference>
<organism evidence="4">
    <name type="scientific">Lotus japonicus</name>
    <name type="common">Lotus corniculatus var. japonicus</name>
    <dbReference type="NCBI Taxonomy" id="34305"/>
    <lineage>
        <taxon>Eukaryota</taxon>
        <taxon>Viridiplantae</taxon>
        <taxon>Streptophyta</taxon>
        <taxon>Embryophyta</taxon>
        <taxon>Tracheophyta</taxon>
        <taxon>Spermatophyta</taxon>
        <taxon>Magnoliopsida</taxon>
        <taxon>eudicotyledons</taxon>
        <taxon>Gunneridae</taxon>
        <taxon>Pentapetalae</taxon>
        <taxon>rosids</taxon>
        <taxon>fabids</taxon>
        <taxon>Fabales</taxon>
        <taxon>Fabaceae</taxon>
        <taxon>Papilionoideae</taxon>
        <taxon>50 kb inversion clade</taxon>
        <taxon>NPAAA clade</taxon>
        <taxon>Hologalegina</taxon>
        <taxon>robinioid clade</taxon>
        <taxon>Loteae</taxon>
        <taxon>Lotus</taxon>
    </lineage>
</organism>
<dbReference type="AlphaFoldDB" id="I3T344"/>